<evidence type="ECO:0000256" key="5">
    <source>
        <dbReference type="ARBA" id="ARBA00022824"/>
    </source>
</evidence>
<dbReference type="InParanoid" id="E4XFR0"/>
<comment type="subunit">
    <text evidence="10">Component of the signal peptidase complex paralog A (SPC-A) composed of a catalytic subunit SEC11A and three accessory subunits SPCS1, SPCS2 and SPCS3. Component of the signal peptidase complex paralog C (SPC-C) composed of a catalytic subunit SEC11C and three accessory subunits SPCS1, SPCS2 and SPCS3. Within the complex, interacts with SPCS2 and SPCS3. The complex induces a local thinning of the ER membrane which is used to measure the length of the signal peptide (SP) h-region of protein substrates. This ensures the selectivity of the complex towards h-regions shorter than 18-20 amino acids.</text>
</comment>
<dbReference type="InterPro" id="IPR009542">
    <property type="entry name" value="Spc1/SPCS1"/>
</dbReference>
<name>E4XFR0_OIKDI</name>
<dbReference type="AlphaFoldDB" id="E4XFR0"/>
<accession>E4XFR0</accession>
<evidence type="ECO:0000256" key="2">
    <source>
        <dbReference type="ARBA" id="ARBA00005245"/>
    </source>
</evidence>
<organism evidence="12">
    <name type="scientific">Oikopleura dioica</name>
    <name type="common">Tunicate</name>
    <dbReference type="NCBI Taxonomy" id="34765"/>
    <lineage>
        <taxon>Eukaryota</taxon>
        <taxon>Metazoa</taxon>
        <taxon>Chordata</taxon>
        <taxon>Tunicata</taxon>
        <taxon>Appendicularia</taxon>
        <taxon>Copelata</taxon>
        <taxon>Oikopleuridae</taxon>
        <taxon>Oikopleura</taxon>
    </lineage>
</organism>
<feature type="transmembrane region" description="Helical" evidence="11">
    <location>
        <begin position="34"/>
        <end position="52"/>
    </location>
</feature>
<dbReference type="GO" id="GO:0006465">
    <property type="term" value="P:signal peptide processing"/>
    <property type="evidence" value="ECO:0007669"/>
    <property type="project" value="InterPro"/>
</dbReference>
<keyword evidence="4 11" id="KW-0812">Transmembrane</keyword>
<protein>
    <recommendedName>
        <fullName evidence="3">Signal peptidase complex subunit 1</fullName>
    </recommendedName>
    <alternativeName>
        <fullName evidence="8">Microsomal signal peptidase 12 kDa subunit</fullName>
    </alternativeName>
</protein>
<evidence type="ECO:0000313" key="12">
    <source>
        <dbReference type="EMBL" id="CBY24449.1"/>
    </source>
</evidence>
<evidence type="ECO:0000313" key="13">
    <source>
        <dbReference type="Proteomes" id="UP000001307"/>
    </source>
</evidence>
<feature type="transmembrane region" description="Helical" evidence="11">
    <location>
        <begin position="59"/>
        <end position="80"/>
    </location>
</feature>
<reference evidence="12" key="1">
    <citation type="journal article" date="2010" name="Science">
        <title>Plasticity of animal genome architecture unmasked by rapid evolution of a pelagic tunicate.</title>
        <authorList>
            <person name="Denoeud F."/>
            <person name="Henriet S."/>
            <person name="Mungpakdee S."/>
            <person name="Aury J.M."/>
            <person name="Da Silva C."/>
            <person name="Brinkmann H."/>
            <person name="Mikhaleva J."/>
            <person name="Olsen L.C."/>
            <person name="Jubin C."/>
            <person name="Canestro C."/>
            <person name="Bouquet J.M."/>
            <person name="Danks G."/>
            <person name="Poulain J."/>
            <person name="Campsteijn C."/>
            <person name="Adamski M."/>
            <person name="Cross I."/>
            <person name="Yadetie F."/>
            <person name="Muffato M."/>
            <person name="Louis A."/>
            <person name="Butcher S."/>
            <person name="Tsagkogeorga G."/>
            <person name="Konrad A."/>
            <person name="Singh S."/>
            <person name="Jensen M.F."/>
            <person name="Cong E.H."/>
            <person name="Eikeseth-Otteraa H."/>
            <person name="Noel B."/>
            <person name="Anthouard V."/>
            <person name="Porcel B.M."/>
            <person name="Kachouri-Lafond R."/>
            <person name="Nishino A."/>
            <person name="Ugolini M."/>
            <person name="Chourrout P."/>
            <person name="Nishida H."/>
            <person name="Aasland R."/>
            <person name="Huzurbazar S."/>
            <person name="Westhof E."/>
            <person name="Delsuc F."/>
            <person name="Lehrach H."/>
            <person name="Reinhardt R."/>
            <person name="Weissenbach J."/>
            <person name="Roy S.W."/>
            <person name="Artiguenave F."/>
            <person name="Postlethwait J.H."/>
            <person name="Manak J.R."/>
            <person name="Thompson E.M."/>
            <person name="Jaillon O."/>
            <person name="Du Pasquier L."/>
            <person name="Boudinot P."/>
            <person name="Liberles D.A."/>
            <person name="Volff J.N."/>
            <person name="Philippe H."/>
            <person name="Lenhard B."/>
            <person name="Roest Crollius H."/>
            <person name="Wincker P."/>
            <person name="Chourrout D."/>
        </authorList>
    </citation>
    <scope>NUCLEOTIDE SEQUENCE [LARGE SCALE GENOMIC DNA]</scope>
</reference>
<keyword evidence="6 11" id="KW-1133">Transmembrane helix</keyword>
<comment type="subcellular location">
    <subcellularLocation>
        <location evidence="1">Endoplasmic reticulum membrane</location>
        <topology evidence="1">Multi-pass membrane protein</topology>
    </subcellularLocation>
</comment>
<evidence type="ECO:0000256" key="3">
    <source>
        <dbReference type="ARBA" id="ARBA00017059"/>
    </source>
</evidence>
<keyword evidence="5" id="KW-0256">Endoplasmic reticulum</keyword>
<dbReference type="PANTHER" id="PTHR13202">
    <property type="entry name" value="MICROSOMAL SIGNAL PEPTIDASE 12 KDA SUBUNIT"/>
    <property type="match status" value="1"/>
</dbReference>
<evidence type="ECO:0000256" key="6">
    <source>
        <dbReference type="ARBA" id="ARBA00022989"/>
    </source>
</evidence>
<comment type="similarity">
    <text evidence="2">Belongs to the SPCS1 family.</text>
</comment>
<keyword evidence="7 11" id="KW-0472">Membrane</keyword>
<evidence type="ECO:0000256" key="4">
    <source>
        <dbReference type="ARBA" id="ARBA00022692"/>
    </source>
</evidence>
<evidence type="ECO:0000256" key="9">
    <source>
        <dbReference type="ARBA" id="ARBA00045204"/>
    </source>
</evidence>
<sequence length="109" mass="12707">MVLGLIQEAGDWLNNYMGRWWYVDYKGQARAENMFQVILILSGVIGWIYGFLTQSMQNGMIVLGGGAALSSVLTIPPWFWLRPQENELKWHEELEEDDPKLFPSWEKQE</sequence>
<keyword evidence="13" id="KW-1185">Reference proteome</keyword>
<evidence type="ECO:0000256" key="10">
    <source>
        <dbReference type="ARBA" id="ARBA00046498"/>
    </source>
</evidence>
<evidence type="ECO:0000256" key="1">
    <source>
        <dbReference type="ARBA" id="ARBA00004477"/>
    </source>
</evidence>
<gene>
    <name evidence="12" type="ORF">GSOID_T00010312001</name>
</gene>
<evidence type="ECO:0000256" key="11">
    <source>
        <dbReference type="SAM" id="Phobius"/>
    </source>
</evidence>
<dbReference type="GO" id="GO:0005787">
    <property type="term" value="C:signal peptidase complex"/>
    <property type="evidence" value="ECO:0007669"/>
    <property type="project" value="InterPro"/>
</dbReference>
<dbReference type="PANTHER" id="PTHR13202:SF0">
    <property type="entry name" value="SIGNAL PEPTIDASE COMPLEX SUBUNIT 1"/>
    <property type="match status" value="1"/>
</dbReference>
<dbReference type="GO" id="GO:0045047">
    <property type="term" value="P:protein targeting to ER"/>
    <property type="evidence" value="ECO:0007669"/>
    <property type="project" value="TreeGrafter"/>
</dbReference>
<dbReference type="EMBL" id="FN653046">
    <property type="protein sequence ID" value="CBY24449.1"/>
    <property type="molecule type" value="Genomic_DNA"/>
</dbReference>
<evidence type="ECO:0000256" key="7">
    <source>
        <dbReference type="ARBA" id="ARBA00023136"/>
    </source>
</evidence>
<proteinExistence type="inferred from homology"/>
<evidence type="ECO:0000256" key="8">
    <source>
        <dbReference type="ARBA" id="ARBA00032913"/>
    </source>
</evidence>
<dbReference type="OrthoDB" id="263893at2759"/>
<dbReference type="Proteomes" id="UP000001307">
    <property type="component" value="Unassembled WGS sequence"/>
</dbReference>
<dbReference type="Pfam" id="PF06645">
    <property type="entry name" value="SPC12"/>
    <property type="match status" value="1"/>
</dbReference>
<comment type="function">
    <text evidence="9">Component of the signal peptidase complex (SPC) which catalyzes the cleavage of N-terminal signal sequences from nascent proteins as they are translocated into the lumen of the endoplasmic reticulum. Dispensable for SPC enzymatic activity.</text>
</comment>